<reference evidence="2 3" key="1">
    <citation type="journal article" date="2017" name="BMC Biol.">
        <title>Genomic innovations, transcriptional plasticity and gene loss underlying the evolution and divergence of two highly polyphagous and invasive Helicoverpa pest species.</title>
        <authorList>
            <person name="Pearce S.L."/>
            <person name="Clarke D.F."/>
            <person name="East P.D."/>
            <person name="Elfekih S."/>
            <person name="Gordon K.H."/>
            <person name="Jermiin L.S."/>
            <person name="McGaughran A."/>
            <person name="Oakeshott J.G."/>
            <person name="Papanikolaou A."/>
            <person name="Perera O.P."/>
            <person name="Rane R.V."/>
            <person name="Richards S."/>
            <person name="Tay W.T."/>
            <person name="Walsh T.K."/>
            <person name="Anderson A."/>
            <person name="Anderson C.J."/>
            <person name="Asgari S."/>
            <person name="Board P.G."/>
            <person name="Bretschneider A."/>
            <person name="Campbell P.M."/>
            <person name="Chertemps T."/>
            <person name="Christeller J.T."/>
            <person name="Coppin C.W."/>
            <person name="Downes S.J."/>
            <person name="Duan G."/>
            <person name="Farnsworth C.A."/>
            <person name="Good R.T."/>
            <person name="Han L.B."/>
            <person name="Han Y.C."/>
            <person name="Hatje K."/>
            <person name="Horne I."/>
            <person name="Huang Y.P."/>
            <person name="Hughes D.S."/>
            <person name="Jacquin-Joly E."/>
            <person name="James W."/>
            <person name="Jhangiani S."/>
            <person name="Kollmar M."/>
            <person name="Kuwar S.S."/>
            <person name="Li S."/>
            <person name="Liu N.Y."/>
            <person name="Maibeche M.T."/>
            <person name="Miller J.R."/>
            <person name="Montagne N."/>
            <person name="Perry T."/>
            <person name="Qu J."/>
            <person name="Song S.V."/>
            <person name="Sutton G.G."/>
            <person name="Vogel H."/>
            <person name="Walenz B.P."/>
            <person name="Xu W."/>
            <person name="Zhang H.J."/>
            <person name="Zou Z."/>
            <person name="Batterham P."/>
            <person name="Edwards O.R."/>
            <person name="Feyereisen R."/>
            <person name="Gibbs R.A."/>
            <person name="Heckel D.G."/>
            <person name="McGrath A."/>
            <person name="Robin C."/>
            <person name="Scherer S.E."/>
            <person name="Worley K.C."/>
            <person name="Wu Y.D."/>
        </authorList>
    </citation>
    <scope>NUCLEOTIDE SEQUENCE [LARGE SCALE GENOMIC DNA]</scope>
    <source>
        <strain evidence="2">Harm_GR_Male_#8</strain>
        <tissue evidence="2">Whole organism</tissue>
    </source>
</reference>
<name>A0A2W1BNP7_HELAM</name>
<protein>
    <submittedName>
        <fullName evidence="2">Uncharacterized protein</fullName>
    </submittedName>
</protein>
<organism evidence="2 3">
    <name type="scientific">Helicoverpa armigera</name>
    <name type="common">Cotton bollworm</name>
    <name type="synonym">Heliothis armigera</name>
    <dbReference type="NCBI Taxonomy" id="29058"/>
    <lineage>
        <taxon>Eukaryota</taxon>
        <taxon>Metazoa</taxon>
        <taxon>Ecdysozoa</taxon>
        <taxon>Arthropoda</taxon>
        <taxon>Hexapoda</taxon>
        <taxon>Insecta</taxon>
        <taxon>Pterygota</taxon>
        <taxon>Neoptera</taxon>
        <taxon>Endopterygota</taxon>
        <taxon>Lepidoptera</taxon>
        <taxon>Glossata</taxon>
        <taxon>Ditrysia</taxon>
        <taxon>Noctuoidea</taxon>
        <taxon>Noctuidae</taxon>
        <taxon>Heliothinae</taxon>
        <taxon>Helicoverpa</taxon>
    </lineage>
</organism>
<keyword evidence="3" id="KW-1185">Reference proteome</keyword>
<sequence length="122" mass="14301">MFLIITGLHFRPPDTTHRDRPVTRERPGDALGRGPERDQEMRWAGDPRETRKSNWDNTLHAFQRTGLMMYHKFDDVYDTSSTLDDNDEWVAGVMSGRVLEVREPAKAEEDAHFLTVYVYIYK</sequence>
<dbReference type="EMBL" id="KZ149952">
    <property type="protein sequence ID" value="PZC76578.1"/>
    <property type="molecule type" value="Genomic_DNA"/>
</dbReference>
<evidence type="ECO:0000256" key="1">
    <source>
        <dbReference type="SAM" id="MobiDB-lite"/>
    </source>
</evidence>
<dbReference type="Proteomes" id="UP000249218">
    <property type="component" value="Unassembled WGS sequence"/>
</dbReference>
<evidence type="ECO:0000313" key="2">
    <source>
        <dbReference type="EMBL" id="PZC76578.1"/>
    </source>
</evidence>
<evidence type="ECO:0000313" key="3">
    <source>
        <dbReference type="Proteomes" id="UP000249218"/>
    </source>
</evidence>
<proteinExistence type="predicted"/>
<gene>
    <name evidence="2" type="primary">HaOG204418</name>
    <name evidence="2" type="ORF">B5X24_HaOG204418</name>
</gene>
<accession>A0A2W1BNP7</accession>
<feature type="region of interest" description="Disordered" evidence="1">
    <location>
        <begin position="12"/>
        <end position="50"/>
    </location>
</feature>
<dbReference type="AlphaFoldDB" id="A0A2W1BNP7"/>